<name>A0AAW5C3P6_9FIRM</name>
<proteinExistence type="predicted"/>
<organism evidence="5 8">
    <name type="scientific">Enterocloster aldenensis</name>
    <dbReference type="NCBI Taxonomy" id="358742"/>
    <lineage>
        <taxon>Bacteria</taxon>
        <taxon>Bacillati</taxon>
        <taxon>Bacillota</taxon>
        <taxon>Clostridia</taxon>
        <taxon>Lachnospirales</taxon>
        <taxon>Lachnospiraceae</taxon>
        <taxon>Enterocloster</taxon>
    </lineage>
</organism>
<dbReference type="EC" id="2.4.2.3" evidence="1"/>
<dbReference type="InterPro" id="IPR000845">
    <property type="entry name" value="Nucleoside_phosphorylase_d"/>
</dbReference>
<reference evidence="5" key="3">
    <citation type="submission" date="2022-01" db="EMBL/GenBank/DDBJ databases">
        <title>Collection of gut derived symbiotic bacterial strains cultured from healthy donors.</title>
        <authorList>
            <person name="Lin H."/>
            <person name="Kohout C."/>
            <person name="Waligurski E."/>
            <person name="Pamer E.G."/>
        </authorList>
    </citation>
    <scope>NUCLEOTIDE SEQUENCE</scope>
    <source>
        <strain evidence="5">DFI.6.55</strain>
    </source>
</reference>
<dbReference type="GO" id="GO:0006152">
    <property type="term" value="P:purine nucleoside catabolic process"/>
    <property type="evidence" value="ECO:0007669"/>
    <property type="project" value="TreeGrafter"/>
</dbReference>
<evidence type="ECO:0000256" key="2">
    <source>
        <dbReference type="ARBA" id="ARBA00021980"/>
    </source>
</evidence>
<dbReference type="AlphaFoldDB" id="A0AAW5C3P6"/>
<reference evidence="6 7" key="1">
    <citation type="journal article" date="2020" name="Cell Host Microbe">
        <title>Functional and Genomic Variation between Human-Derived Isolates of Lachnospiraceae Reveals Inter- and Intra-Species Diversity.</title>
        <authorList>
            <person name="Sorbara M.T."/>
            <person name="Littmann E.R."/>
            <person name="Fontana E."/>
            <person name="Moody T.U."/>
            <person name="Kohout C.E."/>
            <person name="Gjonbalaj M."/>
            <person name="Eaton V."/>
            <person name="Seok R."/>
            <person name="Leiner I.M."/>
            <person name="Pamer E.G."/>
        </authorList>
    </citation>
    <scope>NUCLEOTIDE SEQUENCE [LARGE SCALE GENOMIC DNA]</scope>
    <source>
        <strain evidence="6 7">MSK.1.17</strain>
    </source>
</reference>
<protein>
    <recommendedName>
        <fullName evidence="2">Uridine phosphorylase</fullName>
        <ecNumber evidence="1">2.4.2.3</ecNumber>
    </recommendedName>
</protein>
<comment type="caution">
    <text evidence="5">The sequence shown here is derived from an EMBL/GenBank/DDBJ whole genome shotgun (WGS) entry which is preliminary data.</text>
</comment>
<dbReference type="GeneID" id="97206141"/>
<dbReference type="PANTHER" id="PTHR43691:SF11">
    <property type="entry name" value="FI09636P-RELATED"/>
    <property type="match status" value="1"/>
</dbReference>
<dbReference type="EMBL" id="JAKNGE010000027">
    <property type="protein sequence ID" value="MCG4747684.1"/>
    <property type="molecule type" value="Genomic_DNA"/>
</dbReference>
<evidence type="ECO:0000256" key="3">
    <source>
        <dbReference type="ARBA" id="ARBA00048447"/>
    </source>
</evidence>
<dbReference type="Proteomes" id="UP000669239">
    <property type="component" value="Unassembled WGS sequence"/>
</dbReference>
<evidence type="ECO:0000313" key="7">
    <source>
        <dbReference type="Proteomes" id="UP000669239"/>
    </source>
</evidence>
<dbReference type="Proteomes" id="UP001299608">
    <property type="component" value="Unassembled WGS sequence"/>
</dbReference>
<evidence type="ECO:0000259" key="4">
    <source>
        <dbReference type="Pfam" id="PF01048"/>
    </source>
</evidence>
<feature type="domain" description="Nucleoside phosphorylase" evidence="4">
    <location>
        <begin position="66"/>
        <end position="231"/>
    </location>
</feature>
<dbReference type="EMBL" id="JAAITT010000022">
    <property type="protein sequence ID" value="NSJ50150.1"/>
    <property type="molecule type" value="Genomic_DNA"/>
</dbReference>
<evidence type="ECO:0000256" key="1">
    <source>
        <dbReference type="ARBA" id="ARBA00011888"/>
    </source>
</evidence>
<gene>
    <name evidence="6" type="ORF">G5B36_15775</name>
    <name evidence="5" type="ORF">L0N08_19830</name>
</gene>
<dbReference type="CDD" id="cd09007">
    <property type="entry name" value="NP-I_spr0068"/>
    <property type="match status" value="1"/>
</dbReference>
<dbReference type="InterPro" id="IPR035994">
    <property type="entry name" value="Nucleoside_phosphorylase_sf"/>
</dbReference>
<sequence length="260" mass="28392">MKTVFNRNSTQPDGLGGSRALINPWDVLKPVPGFPQTCVSTFSAKIIQRFAAMEQTEVIAGLYTANGVNPVYKITYGGREFGLYLSLVGAPASVCGLEEVIAMGARKFVFFGSCGILNEEAVGNRLIVPTGAVRDEGTSYHYLPPSAEIEADEETTSLLKDCLTRCGCPFVTGKMWTNDAIYRETLDLVREHRDAGCIGTDMEYSALLAAARFRGVGFAQFFYGADSLDNDVWQPRDLTDYGFGNADKYMTLALEAALRL</sequence>
<dbReference type="Pfam" id="PF01048">
    <property type="entry name" value="PNP_UDP_1"/>
    <property type="match status" value="1"/>
</dbReference>
<dbReference type="SUPFAM" id="SSF53167">
    <property type="entry name" value="Purine and uridine phosphorylases"/>
    <property type="match status" value="1"/>
</dbReference>
<evidence type="ECO:0000313" key="6">
    <source>
        <dbReference type="EMBL" id="NSJ50150.1"/>
    </source>
</evidence>
<evidence type="ECO:0000313" key="5">
    <source>
        <dbReference type="EMBL" id="MCG4747684.1"/>
    </source>
</evidence>
<dbReference type="RefSeq" id="WP_165642402.1">
    <property type="nucleotide sequence ID" value="NZ_BAABZL010000001.1"/>
</dbReference>
<dbReference type="PANTHER" id="PTHR43691">
    <property type="entry name" value="URIDINE PHOSPHORYLASE"/>
    <property type="match status" value="1"/>
</dbReference>
<accession>A0AAW5C3P6</accession>
<dbReference type="Gene3D" id="3.40.50.1580">
    <property type="entry name" value="Nucleoside phosphorylase domain"/>
    <property type="match status" value="1"/>
</dbReference>
<comment type="catalytic activity">
    <reaction evidence="3">
        <text>uridine + phosphate = alpha-D-ribose 1-phosphate + uracil</text>
        <dbReference type="Rhea" id="RHEA:24388"/>
        <dbReference type="ChEBI" id="CHEBI:16704"/>
        <dbReference type="ChEBI" id="CHEBI:17568"/>
        <dbReference type="ChEBI" id="CHEBI:43474"/>
        <dbReference type="ChEBI" id="CHEBI:57720"/>
        <dbReference type="EC" id="2.4.2.3"/>
    </reaction>
</comment>
<dbReference type="GO" id="GO:0005829">
    <property type="term" value="C:cytosol"/>
    <property type="evidence" value="ECO:0007669"/>
    <property type="project" value="TreeGrafter"/>
</dbReference>
<reference evidence="6" key="2">
    <citation type="submission" date="2020-02" db="EMBL/GenBank/DDBJ databases">
        <authorList>
            <person name="Littmann E."/>
            <person name="Sorbara M."/>
        </authorList>
    </citation>
    <scope>NUCLEOTIDE SEQUENCE</scope>
    <source>
        <strain evidence="6">MSK.1.17</strain>
    </source>
</reference>
<evidence type="ECO:0000313" key="8">
    <source>
        <dbReference type="Proteomes" id="UP001299608"/>
    </source>
</evidence>
<dbReference type="GO" id="GO:0004731">
    <property type="term" value="F:purine-nucleoside phosphorylase activity"/>
    <property type="evidence" value="ECO:0007669"/>
    <property type="project" value="TreeGrafter"/>
</dbReference>
<keyword evidence="7" id="KW-1185">Reference proteome</keyword>
<dbReference type="GO" id="GO:0004850">
    <property type="term" value="F:uridine phosphorylase activity"/>
    <property type="evidence" value="ECO:0007669"/>
    <property type="project" value="UniProtKB-EC"/>
</dbReference>